<dbReference type="InterPro" id="IPR011335">
    <property type="entry name" value="Restrct_endonuc-II-like"/>
</dbReference>
<evidence type="ECO:0000259" key="2">
    <source>
        <dbReference type="Pfam" id="PF03008"/>
    </source>
</evidence>
<reference evidence="3" key="1">
    <citation type="submission" date="2020-10" db="EMBL/GenBank/DDBJ databases">
        <authorList>
            <person name="Gilroy R."/>
        </authorList>
    </citation>
    <scope>NUCLEOTIDE SEQUENCE</scope>
    <source>
        <strain evidence="3">14508</strain>
    </source>
</reference>
<dbReference type="EMBL" id="DVKI01000193">
    <property type="protein sequence ID" value="HIT17929.1"/>
    <property type="molecule type" value="Genomic_DNA"/>
</dbReference>
<sequence length="465" mass="53768">MFIGREKELNALEKLYISNKFEFVVIYGRRRVGKTALINKFLDDKKAIYFMGVESNTKQNLENFSKSIIEYDSGIETETSFLSFQAALEYVFKLSQKERLILTIDEFPYVARSSKSLSSTLQLLIDKYKDSSKLMLILCGSSISYMEDHVLAYKAPLYGRRTAQMKIMPFDFEETCHYFKKFSNEEKALIYGIVGGTPQYLIQMDDTLSVEDNIKNTFLNPISFLYEEPINLLKQEVREPAIYTAIITAIAKGASRMSEISNQINENTNVCSAYIKTLMNLGIIQKETPYGEKASHKAIYSIEDNMFRFWYRFVLENNSIIARGATDLVYKRIEPKLSDYMGKIFEDICKQYLWKQLLTNKCPVEFTSLGRWWGNDPIEKCQTEIDIMGEQDKNTALFAECKWTNEKVNQSVLETLVKRSKLFSYKYIHLYLFSKSGFTQGCIDQANKMGNVTLVSYTDIAECLK</sequence>
<dbReference type="PANTHER" id="PTHR34704">
    <property type="entry name" value="ATPASE"/>
    <property type="match status" value="1"/>
</dbReference>
<dbReference type="SUPFAM" id="SSF52980">
    <property type="entry name" value="Restriction endonuclease-like"/>
    <property type="match status" value="1"/>
</dbReference>
<dbReference type="Proteomes" id="UP000886893">
    <property type="component" value="Unassembled WGS sequence"/>
</dbReference>
<reference evidence="3" key="2">
    <citation type="journal article" date="2021" name="PeerJ">
        <title>Extensive microbial diversity within the chicken gut microbiome revealed by metagenomics and culture.</title>
        <authorList>
            <person name="Gilroy R."/>
            <person name="Ravi A."/>
            <person name="Getino M."/>
            <person name="Pursley I."/>
            <person name="Horton D.L."/>
            <person name="Alikhan N.F."/>
            <person name="Baker D."/>
            <person name="Gharbi K."/>
            <person name="Hall N."/>
            <person name="Watson M."/>
            <person name="Adriaenssens E.M."/>
            <person name="Foster-Nyarko E."/>
            <person name="Jarju S."/>
            <person name="Secka A."/>
            <person name="Antonio M."/>
            <person name="Oren A."/>
            <person name="Chaudhuri R.R."/>
            <person name="La Ragione R."/>
            <person name="Hildebrand F."/>
            <person name="Pallen M.J."/>
        </authorList>
    </citation>
    <scope>NUCLEOTIDE SEQUENCE</scope>
    <source>
        <strain evidence="3">14508</strain>
    </source>
</reference>
<accession>A0A9D1G921</accession>
<dbReference type="InterPro" id="IPR027417">
    <property type="entry name" value="P-loop_NTPase"/>
</dbReference>
<keyword evidence="3" id="KW-0547">Nucleotide-binding</keyword>
<organism evidence="3 4">
    <name type="scientific">Candidatus Caccosoma faecigallinarum</name>
    <dbReference type="NCBI Taxonomy" id="2840720"/>
    <lineage>
        <taxon>Bacteria</taxon>
        <taxon>Bacillati</taxon>
        <taxon>Bacillota</taxon>
        <taxon>Bacillota incertae sedis</taxon>
        <taxon>Candidatus Caccosoma</taxon>
    </lineage>
</organism>
<dbReference type="InterPro" id="IPR036390">
    <property type="entry name" value="WH_DNA-bd_sf"/>
</dbReference>
<evidence type="ECO:0000259" key="1">
    <source>
        <dbReference type="Pfam" id="PF01637"/>
    </source>
</evidence>
<dbReference type="PANTHER" id="PTHR34704:SF1">
    <property type="entry name" value="ATPASE"/>
    <property type="match status" value="1"/>
</dbReference>
<comment type="caution">
    <text evidence="3">The sequence shown here is derived from an EMBL/GenBank/DDBJ whole genome shotgun (WGS) entry which is preliminary data.</text>
</comment>
<name>A0A9D1G921_9FIRM</name>
<dbReference type="SUPFAM" id="SSF46785">
    <property type="entry name" value="Winged helix' DNA-binding domain"/>
    <property type="match status" value="1"/>
</dbReference>
<feature type="domain" description="DUF234" evidence="2">
    <location>
        <begin position="310"/>
        <end position="407"/>
    </location>
</feature>
<dbReference type="Pfam" id="PF01637">
    <property type="entry name" value="ATPase_2"/>
    <property type="match status" value="1"/>
</dbReference>
<dbReference type="InterPro" id="IPR011579">
    <property type="entry name" value="ATPase_dom"/>
</dbReference>
<dbReference type="Pfam" id="PF03008">
    <property type="entry name" value="DUF234"/>
    <property type="match status" value="1"/>
</dbReference>
<dbReference type="AlphaFoldDB" id="A0A9D1G921"/>
<dbReference type="InterPro" id="IPR004256">
    <property type="entry name" value="DUF234"/>
</dbReference>
<evidence type="ECO:0000313" key="3">
    <source>
        <dbReference type="EMBL" id="HIT17929.1"/>
    </source>
</evidence>
<keyword evidence="3" id="KW-0067">ATP-binding</keyword>
<evidence type="ECO:0000313" key="4">
    <source>
        <dbReference type="Proteomes" id="UP000886893"/>
    </source>
</evidence>
<dbReference type="Gene3D" id="3.40.50.300">
    <property type="entry name" value="P-loop containing nucleotide triphosphate hydrolases"/>
    <property type="match status" value="1"/>
</dbReference>
<dbReference type="GO" id="GO:0005524">
    <property type="term" value="F:ATP binding"/>
    <property type="evidence" value="ECO:0007669"/>
    <property type="project" value="UniProtKB-KW"/>
</dbReference>
<gene>
    <name evidence="3" type="ORF">IAD04_06140</name>
</gene>
<feature type="domain" description="ATPase" evidence="1">
    <location>
        <begin position="2"/>
        <end position="203"/>
    </location>
</feature>
<proteinExistence type="predicted"/>
<dbReference type="SUPFAM" id="SSF52540">
    <property type="entry name" value="P-loop containing nucleoside triphosphate hydrolases"/>
    <property type="match status" value="1"/>
</dbReference>
<protein>
    <submittedName>
        <fullName evidence="3">ATP-binding protein</fullName>
    </submittedName>
</protein>